<dbReference type="AlphaFoldDB" id="A0A1G6T697"/>
<protein>
    <recommendedName>
        <fullName evidence="7">CARDB protein</fullName>
    </recommendedName>
</protein>
<keyword evidence="2" id="KW-0812">Transmembrane</keyword>
<dbReference type="Proteomes" id="UP000199320">
    <property type="component" value="Unassembled WGS sequence"/>
</dbReference>
<reference evidence="5 6" key="2">
    <citation type="submission" date="2016-10" db="EMBL/GenBank/DDBJ databases">
        <authorList>
            <person name="Varghese N."/>
            <person name="Submissions S."/>
        </authorList>
    </citation>
    <scope>NUCLEOTIDE SEQUENCE [LARGE SCALE GENOMIC DNA]</scope>
    <source>
        <strain evidence="3 6">CDM_1</strain>
        <strain evidence="5">CDM_6</strain>
    </source>
</reference>
<feature type="transmembrane region" description="Helical" evidence="2">
    <location>
        <begin position="378"/>
        <end position="399"/>
    </location>
</feature>
<dbReference type="InterPro" id="IPR013783">
    <property type="entry name" value="Ig-like_fold"/>
</dbReference>
<evidence type="ECO:0000313" key="3">
    <source>
        <dbReference type="EMBL" id="SDD23987.1"/>
    </source>
</evidence>
<evidence type="ECO:0000313" key="5">
    <source>
        <dbReference type="Proteomes" id="UP000199320"/>
    </source>
</evidence>
<keyword evidence="5" id="KW-1185">Reference proteome</keyword>
<dbReference type="RefSeq" id="WP_092934851.1">
    <property type="nucleotide sequence ID" value="NZ_FMZP01000016.1"/>
</dbReference>
<dbReference type="InterPro" id="IPR036238">
    <property type="entry name" value="Transglutaminase_C_sf"/>
</dbReference>
<keyword evidence="2" id="KW-0472">Membrane</keyword>
<name>A0A1G6T697_9EURY</name>
<feature type="transmembrane region" description="Helical" evidence="2">
    <location>
        <begin position="12"/>
        <end position="31"/>
    </location>
</feature>
<dbReference type="EMBL" id="FOIC01000025">
    <property type="protein sequence ID" value="SEU00115.1"/>
    <property type="molecule type" value="Genomic_DNA"/>
</dbReference>
<reference evidence="4" key="1">
    <citation type="submission" date="2016-10" db="EMBL/GenBank/DDBJ databases">
        <authorList>
            <person name="de Groot N.N."/>
        </authorList>
    </citation>
    <scope>NUCLEOTIDE SEQUENCE [LARGE SCALE GENOMIC DNA]</scope>
    <source>
        <strain evidence="4">CDM_6</strain>
    </source>
</reference>
<keyword evidence="2" id="KW-1133">Transmembrane helix</keyword>
<organism evidence="3 6">
    <name type="scientific">Natrinema hispanicum</name>
    <dbReference type="NCBI Taxonomy" id="392421"/>
    <lineage>
        <taxon>Archaea</taxon>
        <taxon>Methanobacteriati</taxon>
        <taxon>Methanobacteriota</taxon>
        <taxon>Stenosarchaea group</taxon>
        <taxon>Halobacteria</taxon>
        <taxon>Halobacteriales</taxon>
        <taxon>Natrialbaceae</taxon>
        <taxon>Natrinema</taxon>
    </lineage>
</organism>
<dbReference type="Proteomes" id="UP000324021">
    <property type="component" value="Unassembled WGS sequence"/>
</dbReference>
<accession>A0A1G6T697</accession>
<dbReference type="EMBL" id="FMZP01000016">
    <property type="protein sequence ID" value="SDD23987.1"/>
    <property type="molecule type" value="Genomic_DNA"/>
</dbReference>
<dbReference type="SUPFAM" id="SSF49309">
    <property type="entry name" value="Transglutaminase, two C-terminal domains"/>
    <property type="match status" value="1"/>
</dbReference>
<dbReference type="Gene3D" id="2.60.40.10">
    <property type="entry name" value="Immunoglobulins"/>
    <property type="match status" value="1"/>
</dbReference>
<evidence type="ECO:0008006" key="7">
    <source>
        <dbReference type="Google" id="ProtNLM"/>
    </source>
</evidence>
<evidence type="ECO:0000256" key="1">
    <source>
        <dbReference type="SAM" id="MobiDB-lite"/>
    </source>
</evidence>
<gene>
    <name evidence="4" type="ORF">SAMN04488694_1258</name>
    <name evidence="3" type="ORF">SAMN05192552_101625</name>
</gene>
<evidence type="ECO:0000313" key="6">
    <source>
        <dbReference type="Proteomes" id="UP000324021"/>
    </source>
</evidence>
<dbReference type="GO" id="GO:0003810">
    <property type="term" value="F:protein-glutamine gamma-glutamyltransferase activity"/>
    <property type="evidence" value="ECO:0007669"/>
    <property type="project" value="InterPro"/>
</dbReference>
<evidence type="ECO:0000256" key="2">
    <source>
        <dbReference type="SAM" id="Phobius"/>
    </source>
</evidence>
<evidence type="ECO:0000313" key="4">
    <source>
        <dbReference type="EMBL" id="SEU00115.1"/>
    </source>
</evidence>
<feature type="region of interest" description="Disordered" evidence="1">
    <location>
        <begin position="344"/>
        <end position="367"/>
    </location>
</feature>
<proteinExistence type="predicted"/>
<dbReference type="OrthoDB" id="65070at2157"/>
<sequence>MSQSERYGLAQLRVVFVVGILCCSLLAGVGLTTASSSDIYVTVSDVTVSNDEPTTGEAVTVTPTVSLSSQQDGGFEITQVILTAPDQGRVDEAGDLGVIAAGESIDVPLQTTFDTAGEKRLMVKVRGIRTDADGSTQKIGVIKRPVYVSVSEPSSNPVTEPQLQISTDRAVAGSDVPATVTVSNGDDNALTDLVLRLEGNGTVEDPTRVRPTLGAGNMTTFDFNVQPEKIGSNSLEATLAYNSGSQVTATRSIQVEPLREDVGLYASVLEQNGSTVLQYRVTNQGNAPVSDVSISGQGGDTQLPDATIGTVDAASAETVTIPATNALVGTAELEATYTVGDRTAQTSQTVEVTESTATKSQTSTNGEQSITAAGGFGGLPFTGVSLVLIGLLSVGLVGYRQWDR</sequence>